<feature type="region of interest" description="Disordered" evidence="4">
    <location>
        <begin position="69"/>
        <end position="116"/>
    </location>
</feature>
<evidence type="ECO:0000313" key="6">
    <source>
        <dbReference type="EnsemblProtists" id="EKX33116"/>
    </source>
</evidence>
<dbReference type="GeneID" id="17289859"/>
<evidence type="ECO:0000313" key="7">
    <source>
        <dbReference type="Proteomes" id="UP000011087"/>
    </source>
</evidence>
<evidence type="ECO:0000256" key="3">
    <source>
        <dbReference type="ARBA" id="ARBA00023274"/>
    </source>
</evidence>
<feature type="compositionally biased region" description="Low complexity" evidence="4">
    <location>
        <begin position="77"/>
        <end position="86"/>
    </location>
</feature>
<dbReference type="HAMAP" id="MF_01478">
    <property type="entry name" value="Ribosomal_L12_arch"/>
    <property type="match status" value="1"/>
</dbReference>
<protein>
    <submittedName>
        <fullName evidence="5">Large subunit ribosomal protein P1_2, cytoplasmic</fullName>
    </submittedName>
</protein>
<dbReference type="PRINTS" id="PR00456">
    <property type="entry name" value="RIBOSOMALP2"/>
</dbReference>
<dbReference type="GO" id="GO:0003735">
    <property type="term" value="F:structural constituent of ribosome"/>
    <property type="evidence" value="ECO:0007669"/>
    <property type="project" value="InterPro"/>
</dbReference>
<reference evidence="5 7" key="1">
    <citation type="journal article" date="2012" name="Nature">
        <title>Algal genomes reveal evolutionary mosaicism and the fate of nucleomorphs.</title>
        <authorList>
            <consortium name="DOE Joint Genome Institute"/>
            <person name="Curtis B.A."/>
            <person name="Tanifuji G."/>
            <person name="Burki F."/>
            <person name="Gruber A."/>
            <person name="Irimia M."/>
            <person name="Maruyama S."/>
            <person name="Arias M.C."/>
            <person name="Ball S.G."/>
            <person name="Gile G.H."/>
            <person name="Hirakawa Y."/>
            <person name="Hopkins J.F."/>
            <person name="Kuo A."/>
            <person name="Rensing S.A."/>
            <person name="Schmutz J."/>
            <person name="Symeonidi A."/>
            <person name="Elias M."/>
            <person name="Eveleigh R.J."/>
            <person name="Herman E.K."/>
            <person name="Klute M.J."/>
            <person name="Nakayama T."/>
            <person name="Obornik M."/>
            <person name="Reyes-Prieto A."/>
            <person name="Armbrust E.V."/>
            <person name="Aves S.J."/>
            <person name="Beiko R.G."/>
            <person name="Coutinho P."/>
            <person name="Dacks J.B."/>
            <person name="Durnford D.G."/>
            <person name="Fast N.M."/>
            <person name="Green B.R."/>
            <person name="Grisdale C.J."/>
            <person name="Hempel F."/>
            <person name="Henrissat B."/>
            <person name="Hoppner M.P."/>
            <person name="Ishida K."/>
            <person name="Kim E."/>
            <person name="Koreny L."/>
            <person name="Kroth P.G."/>
            <person name="Liu Y."/>
            <person name="Malik S.B."/>
            <person name="Maier U.G."/>
            <person name="McRose D."/>
            <person name="Mock T."/>
            <person name="Neilson J.A."/>
            <person name="Onodera N.T."/>
            <person name="Poole A.M."/>
            <person name="Pritham E.J."/>
            <person name="Richards T.A."/>
            <person name="Rocap G."/>
            <person name="Roy S.W."/>
            <person name="Sarai C."/>
            <person name="Schaack S."/>
            <person name="Shirato S."/>
            <person name="Slamovits C.H."/>
            <person name="Spencer D.F."/>
            <person name="Suzuki S."/>
            <person name="Worden A.Z."/>
            <person name="Zauner S."/>
            <person name="Barry K."/>
            <person name="Bell C."/>
            <person name="Bharti A.K."/>
            <person name="Crow J.A."/>
            <person name="Grimwood J."/>
            <person name="Kramer R."/>
            <person name="Lindquist E."/>
            <person name="Lucas S."/>
            <person name="Salamov A."/>
            <person name="McFadden G.I."/>
            <person name="Lane C.E."/>
            <person name="Keeling P.J."/>
            <person name="Gray M.W."/>
            <person name="Grigoriev I.V."/>
            <person name="Archibald J.M."/>
        </authorList>
    </citation>
    <scope>NUCLEOTIDE SEQUENCE</scope>
    <source>
        <strain evidence="5 7">CCMP2712</strain>
    </source>
</reference>
<dbReference type="RefSeq" id="XP_005820096.1">
    <property type="nucleotide sequence ID" value="XM_005820039.1"/>
</dbReference>
<gene>
    <name evidence="5" type="primary">P1_2</name>
    <name evidence="5" type="ORF">GUITHDRAFT_156147</name>
</gene>
<dbReference type="STRING" id="905079.L1IA35"/>
<dbReference type="InterPro" id="IPR001859">
    <property type="entry name" value="Ribosomal_P1/P2_euk"/>
</dbReference>
<dbReference type="GO" id="GO:0006414">
    <property type="term" value="P:translational elongation"/>
    <property type="evidence" value="ECO:0007669"/>
    <property type="project" value="InterPro"/>
</dbReference>
<evidence type="ECO:0000256" key="2">
    <source>
        <dbReference type="ARBA" id="ARBA00022980"/>
    </source>
</evidence>
<dbReference type="InterPro" id="IPR027534">
    <property type="entry name" value="Ribosomal_P1/P2"/>
</dbReference>
<reference evidence="7" key="2">
    <citation type="submission" date="2012-11" db="EMBL/GenBank/DDBJ databases">
        <authorList>
            <person name="Kuo A."/>
            <person name="Curtis B.A."/>
            <person name="Tanifuji G."/>
            <person name="Burki F."/>
            <person name="Gruber A."/>
            <person name="Irimia M."/>
            <person name="Maruyama S."/>
            <person name="Arias M.C."/>
            <person name="Ball S.G."/>
            <person name="Gile G.H."/>
            <person name="Hirakawa Y."/>
            <person name="Hopkins J.F."/>
            <person name="Rensing S.A."/>
            <person name="Schmutz J."/>
            <person name="Symeonidi A."/>
            <person name="Elias M."/>
            <person name="Eveleigh R.J."/>
            <person name="Herman E.K."/>
            <person name="Klute M.J."/>
            <person name="Nakayama T."/>
            <person name="Obornik M."/>
            <person name="Reyes-Prieto A."/>
            <person name="Armbrust E.V."/>
            <person name="Aves S.J."/>
            <person name="Beiko R.G."/>
            <person name="Coutinho P."/>
            <person name="Dacks J.B."/>
            <person name="Durnford D.G."/>
            <person name="Fast N.M."/>
            <person name="Green B.R."/>
            <person name="Grisdale C."/>
            <person name="Hempe F."/>
            <person name="Henrissat B."/>
            <person name="Hoppner M.P."/>
            <person name="Ishida K.-I."/>
            <person name="Kim E."/>
            <person name="Koreny L."/>
            <person name="Kroth P.G."/>
            <person name="Liu Y."/>
            <person name="Malik S.-B."/>
            <person name="Maier U.G."/>
            <person name="McRose D."/>
            <person name="Mock T."/>
            <person name="Neilson J.A."/>
            <person name="Onodera N.T."/>
            <person name="Poole A.M."/>
            <person name="Pritham E.J."/>
            <person name="Richards T.A."/>
            <person name="Rocap G."/>
            <person name="Roy S.W."/>
            <person name="Sarai C."/>
            <person name="Schaack S."/>
            <person name="Shirato S."/>
            <person name="Slamovits C.H."/>
            <person name="Spencer D.F."/>
            <person name="Suzuki S."/>
            <person name="Worden A.Z."/>
            <person name="Zauner S."/>
            <person name="Barry K."/>
            <person name="Bell C."/>
            <person name="Bharti A.K."/>
            <person name="Crow J.A."/>
            <person name="Grimwood J."/>
            <person name="Kramer R."/>
            <person name="Lindquist E."/>
            <person name="Lucas S."/>
            <person name="Salamov A."/>
            <person name="McFadden G.I."/>
            <person name="Lane C.E."/>
            <person name="Keeling P.J."/>
            <person name="Gray M.W."/>
            <person name="Grigoriev I.V."/>
            <person name="Archibald J.M."/>
        </authorList>
    </citation>
    <scope>NUCLEOTIDE SEQUENCE</scope>
    <source>
        <strain evidence="7">CCMP2712</strain>
    </source>
</reference>
<dbReference type="CDD" id="cd05831">
    <property type="entry name" value="Ribosomal_P1"/>
    <property type="match status" value="1"/>
</dbReference>
<dbReference type="Pfam" id="PF00428">
    <property type="entry name" value="Ribosomal_60s"/>
    <property type="match status" value="1"/>
</dbReference>
<dbReference type="OMA" id="CCINSHY"/>
<dbReference type="PANTHER" id="PTHR45696">
    <property type="entry name" value="60S ACIDIC RIBOSOMAL PROTEIN P1"/>
    <property type="match status" value="1"/>
</dbReference>
<dbReference type="EnsemblProtists" id="EKX33116">
    <property type="protein sequence ID" value="EKX33116"/>
    <property type="gene ID" value="GUITHDRAFT_156147"/>
</dbReference>
<proteinExistence type="inferred from homology"/>
<dbReference type="GO" id="GO:0043021">
    <property type="term" value="F:ribonucleoprotein complex binding"/>
    <property type="evidence" value="ECO:0007669"/>
    <property type="project" value="TreeGrafter"/>
</dbReference>
<dbReference type="eggNOG" id="KOG1762">
    <property type="taxonomic scope" value="Eukaryota"/>
</dbReference>
<dbReference type="Gene3D" id="1.10.10.1410">
    <property type="match status" value="1"/>
</dbReference>
<keyword evidence="7" id="KW-1185">Reference proteome</keyword>
<dbReference type="GO" id="GO:0030295">
    <property type="term" value="F:protein kinase activator activity"/>
    <property type="evidence" value="ECO:0007669"/>
    <property type="project" value="TreeGrafter"/>
</dbReference>
<evidence type="ECO:0000256" key="1">
    <source>
        <dbReference type="ARBA" id="ARBA00005436"/>
    </source>
</evidence>
<dbReference type="OrthoDB" id="2194681at2759"/>
<comment type="similarity">
    <text evidence="1">Belongs to the eukaryotic ribosomal protein P1/P2 family.</text>
</comment>
<dbReference type="Proteomes" id="UP000011087">
    <property type="component" value="Unassembled WGS sequence"/>
</dbReference>
<evidence type="ECO:0000313" key="5">
    <source>
        <dbReference type="EMBL" id="EKX33116.1"/>
    </source>
</evidence>
<name>L1IA35_GUITC</name>
<keyword evidence="3" id="KW-0687">Ribonucleoprotein</keyword>
<dbReference type="AlphaFoldDB" id="L1IA35"/>
<dbReference type="GO" id="GO:0022625">
    <property type="term" value="C:cytosolic large ribosomal subunit"/>
    <property type="evidence" value="ECO:0007669"/>
    <property type="project" value="TreeGrafter"/>
</dbReference>
<dbReference type="PANTHER" id="PTHR45696:SF10">
    <property type="entry name" value="LARGE RIBOSOMAL SUBUNIT PROTEIN P1"/>
    <property type="match status" value="1"/>
</dbReference>
<dbReference type="FunFam" id="1.10.10.1410:FF:000002">
    <property type="entry name" value="60S acidic ribosomal protein P2"/>
    <property type="match status" value="1"/>
</dbReference>
<organism evidence="5">
    <name type="scientific">Guillardia theta (strain CCMP2712)</name>
    <name type="common">Cryptophyte</name>
    <dbReference type="NCBI Taxonomy" id="905079"/>
    <lineage>
        <taxon>Eukaryota</taxon>
        <taxon>Cryptophyceae</taxon>
        <taxon>Pyrenomonadales</taxon>
        <taxon>Geminigeraceae</taxon>
        <taxon>Guillardia</taxon>
    </lineage>
</organism>
<dbReference type="EMBL" id="JH993155">
    <property type="protein sequence ID" value="EKX33116.1"/>
    <property type="molecule type" value="Genomic_DNA"/>
</dbReference>
<reference evidence="6" key="3">
    <citation type="submission" date="2016-03" db="UniProtKB">
        <authorList>
            <consortium name="EnsemblProtists"/>
        </authorList>
    </citation>
    <scope>IDENTIFICATION</scope>
</reference>
<dbReference type="KEGG" id="gtt:GUITHDRAFT_156147"/>
<sequence length="116" mass="11299">MSVLNDVSFACSYATLILHDEGHPIEAARIQKILSAANVSVDASYPALFEKAMASADLPGILKAAAQCGGGGGGGAPAAAGGAAPAAGGGAAPAGGKKAPEPEPEEEEDMGFSLFD</sequence>
<dbReference type="HOGENOM" id="CLU_114656_1_0_1"/>
<dbReference type="PaxDb" id="55529-EKX33116"/>
<keyword evidence="2 5" id="KW-0689">Ribosomal protein</keyword>
<dbReference type="InterPro" id="IPR038716">
    <property type="entry name" value="P1/P2_N_sf"/>
</dbReference>
<evidence type="ECO:0000256" key="4">
    <source>
        <dbReference type="SAM" id="MobiDB-lite"/>
    </source>
</evidence>
<accession>L1IA35</accession>
<dbReference type="GO" id="GO:0002181">
    <property type="term" value="P:cytoplasmic translation"/>
    <property type="evidence" value="ECO:0007669"/>
    <property type="project" value="TreeGrafter"/>
</dbReference>